<reference evidence="1" key="2">
    <citation type="submission" date="2020-09" db="EMBL/GenBank/DDBJ databases">
        <authorList>
            <person name="Sun Q."/>
            <person name="Ohkuma M."/>
        </authorList>
    </citation>
    <scope>NUCLEOTIDE SEQUENCE</scope>
    <source>
        <strain evidence="1">JCM 14359</strain>
    </source>
</reference>
<accession>A0A830EL46</accession>
<sequence length="67" mass="7582">MVACVFRPYFTALTQRVVIVSHWDAALDAVEETPNGIYECSGLRPHDDRPCLAGLEVTDDSHYELRM</sequence>
<dbReference type="EMBL" id="BMOC01000025">
    <property type="protein sequence ID" value="GGJ16148.1"/>
    <property type="molecule type" value="Genomic_DNA"/>
</dbReference>
<gene>
    <name evidence="1" type="ORF">GCM10008995_27480</name>
</gene>
<proteinExistence type="predicted"/>
<keyword evidence="2" id="KW-1185">Reference proteome</keyword>
<protein>
    <submittedName>
        <fullName evidence="1">Uncharacterized protein</fullName>
    </submittedName>
</protein>
<organism evidence="1 2">
    <name type="scientific">Halobellus salinus</name>
    <dbReference type="NCBI Taxonomy" id="931585"/>
    <lineage>
        <taxon>Archaea</taxon>
        <taxon>Methanobacteriati</taxon>
        <taxon>Methanobacteriota</taxon>
        <taxon>Stenosarchaea group</taxon>
        <taxon>Halobacteria</taxon>
        <taxon>Halobacteriales</taxon>
        <taxon>Haloferacaceae</taxon>
        <taxon>Halobellus</taxon>
    </lineage>
</organism>
<dbReference type="Proteomes" id="UP000653099">
    <property type="component" value="Unassembled WGS sequence"/>
</dbReference>
<name>A0A830EL46_9EURY</name>
<dbReference type="AlphaFoldDB" id="A0A830EL46"/>
<evidence type="ECO:0000313" key="2">
    <source>
        <dbReference type="Proteomes" id="UP000653099"/>
    </source>
</evidence>
<comment type="caution">
    <text evidence="1">The sequence shown here is derived from an EMBL/GenBank/DDBJ whole genome shotgun (WGS) entry which is preliminary data.</text>
</comment>
<evidence type="ECO:0000313" key="1">
    <source>
        <dbReference type="EMBL" id="GGJ16148.1"/>
    </source>
</evidence>
<reference evidence="1" key="1">
    <citation type="journal article" date="2014" name="Int. J. Syst. Evol. Microbiol.">
        <title>Complete genome sequence of Corynebacterium casei LMG S-19264T (=DSM 44701T), isolated from a smear-ripened cheese.</title>
        <authorList>
            <consortium name="US DOE Joint Genome Institute (JGI-PGF)"/>
            <person name="Walter F."/>
            <person name="Albersmeier A."/>
            <person name="Kalinowski J."/>
            <person name="Ruckert C."/>
        </authorList>
    </citation>
    <scope>NUCLEOTIDE SEQUENCE</scope>
    <source>
        <strain evidence="1">JCM 14359</strain>
    </source>
</reference>